<feature type="compositionally biased region" description="Low complexity" evidence="1">
    <location>
        <begin position="60"/>
        <end position="73"/>
    </location>
</feature>
<sequence length="334" mass="38302">MMMNDSYSTASGFFPLSPLLCDPQSANPFLKMDETTTFQSLKKGIKNPPLPDLIPDEKISGSVSSKSETSSDNESLKPLKHTKAPGATIAVNKQEVMKLIEEQNLQKQRLLRKAEQARLSRKRKKMRMQELEKESDNLRNENKRLKTLLAAQKNKIAAMNAAEAFNKSLNCQAQEREMYQKLREAVDSGESKVVSGQLEHIFKSFKDGRPNAEKYLENFATRISPSLPVRFLRWILSKQDSFYEDKNGLWKALFSDEAELTAEQIKEMKKLRAECASCPMGKAEIMEQIRTYMQNQLEYQDKILGKLGKIMQPEQMGKFLLWIEKHGEVCIKIR</sequence>
<dbReference type="CDD" id="cd14686">
    <property type="entry name" value="bZIP"/>
    <property type="match status" value="1"/>
</dbReference>
<evidence type="ECO:0000313" key="2">
    <source>
        <dbReference type="EMBL" id="CAD8460929.1"/>
    </source>
</evidence>
<name>A0A7S0DP25_9EUKA</name>
<feature type="region of interest" description="Disordered" evidence="1">
    <location>
        <begin position="41"/>
        <end position="84"/>
    </location>
</feature>
<organism evidence="2">
    <name type="scientific">Amorphochlora amoebiformis</name>
    <dbReference type="NCBI Taxonomy" id="1561963"/>
    <lineage>
        <taxon>Eukaryota</taxon>
        <taxon>Sar</taxon>
        <taxon>Rhizaria</taxon>
        <taxon>Cercozoa</taxon>
        <taxon>Chlorarachniophyceae</taxon>
        <taxon>Amorphochlora</taxon>
    </lineage>
</organism>
<proteinExistence type="predicted"/>
<dbReference type="EMBL" id="HBEM01029159">
    <property type="protein sequence ID" value="CAD8460929.1"/>
    <property type="molecule type" value="Transcribed_RNA"/>
</dbReference>
<protein>
    <recommendedName>
        <fullName evidence="3">BZIP domain-containing protein</fullName>
    </recommendedName>
</protein>
<evidence type="ECO:0008006" key="3">
    <source>
        <dbReference type="Google" id="ProtNLM"/>
    </source>
</evidence>
<reference evidence="2" key="1">
    <citation type="submission" date="2021-01" db="EMBL/GenBank/DDBJ databases">
        <authorList>
            <person name="Corre E."/>
            <person name="Pelletier E."/>
            <person name="Niang G."/>
            <person name="Scheremetjew M."/>
            <person name="Finn R."/>
            <person name="Kale V."/>
            <person name="Holt S."/>
            <person name="Cochrane G."/>
            <person name="Meng A."/>
            <person name="Brown T."/>
            <person name="Cohen L."/>
        </authorList>
    </citation>
    <scope>NUCLEOTIDE SEQUENCE</scope>
    <source>
        <strain evidence="2">CCMP2058</strain>
    </source>
</reference>
<feature type="region of interest" description="Disordered" evidence="1">
    <location>
        <begin position="117"/>
        <end position="136"/>
    </location>
</feature>
<dbReference type="AlphaFoldDB" id="A0A7S0DP25"/>
<accession>A0A7S0DP25</accession>
<evidence type="ECO:0000256" key="1">
    <source>
        <dbReference type="SAM" id="MobiDB-lite"/>
    </source>
</evidence>
<feature type="compositionally biased region" description="Basic and acidic residues" evidence="1">
    <location>
        <begin position="127"/>
        <end position="136"/>
    </location>
</feature>
<gene>
    <name evidence="2" type="ORF">LAMO00422_LOCUS19887</name>
</gene>